<sequence>MASPGKLLQVQSVYGSPTKLHVLGPIASPPRKRRPSERKPGTSAGLGPLPGKNGSLSPNQWRQWMHEAQELSVSSSVFLATTSIESVAQEANSGLQLILNPVVARQDEQLVLLLETRANDAADATGTVLTAKYSAAANQEQQWRARVTKPRKRKKSGRLRVEPLLSDEMRTKLQAHLEEKIKGDIWENEIRSRLARPLSASTFCSRDEQLRDPLSAAQFVHTNPFDTQGIDPEVPTSSGTPDISNPARLSATPKFPYSVEAHASANCIRRCRLKALFRVALKARARALAVAIRVLRRRGVPLLVRGFRRRRRAAICIQRRYRRFIRWRVEVLRPLAGKNVAGWVRRALALAGARVLVARSITALYLARKARRAKARRRAAHLRRWAAKTRVSLFVHQRWTVCWFRNKRSSNVDAMKHELSVLEASDHNVRLEYSAILATPLGQDMVKKELAVWRAGARTRVAQGGLRSTKDEADSSDAEVDPAIRRLRQCFQIFDLDGSGTLDLDEFQLMLSYLRGKTQSRPSGGSVGGKRAASQPPKLTTAQVRTLFAELDRDGDSGITCGEFESWWAAEHERSTLSTSASTNFLSRGLDGLLLQSHGLLFRLLGRKLQLERKFVKKLMVRRAMATTKRDFLHGEIDRERAAGVFSGVFRCRGCGRRFGLRRDVVDHVAHECNSAELVVDTFTLKRWVHEEEFRLIDDVRE</sequence>
<dbReference type="OrthoDB" id="167809at2759"/>
<dbReference type="EMBL" id="JAGDFM010000665">
    <property type="protein sequence ID" value="KAG7376566.1"/>
    <property type="molecule type" value="Genomic_DNA"/>
</dbReference>
<evidence type="ECO:0000256" key="1">
    <source>
        <dbReference type="SAM" id="MobiDB-lite"/>
    </source>
</evidence>
<comment type="caution">
    <text evidence="3">The sequence shown here is derived from an EMBL/GenBank/DDBJ whole genome shotgun (WGS) entry which is preliminary data.</text>
</comment>
<reference evidence="3" key="1">
    <citation type="submission" date="2021-02" db="EMBL/GenBank/DDBJ databases">
        <authorList>
            <person name="Palmer J.M."/>
        </authorList>
    </citation>
    <scope>NUCLEOTIDE SEQUENCE</scope>
    <source>
        <strain evidence="3">SCRP734</strain>
    </source>
</reference>
<dbReference type="Proteomes" id="UP000694044">
    <property type="component" value="Unassembled WGS sequence"/>
</dbReference>
<dbReference type="GO" id="GO:0005509">
    <property type="term" value="F:calcium ion binding"/>
    <property type="evidence" value="ECO:0007669"/>
    <property type="project" value="InterPro"/>
</dbReference>
<dbReference type="AlphaFoldDB" id="A0A8T1V6J5"/>
<keyword evidence="4" id="KW-1185">Reference proteome</keyword>
<accession>A0A8T1V6J5</accession>
<evidence type="ECO:0000259" key="2">
    <source>
        <dbReference type="PROSITE" id="PS50222"/>
    </source>
</evidence>
<organism evidence="3 4">
    <name type="scientific">Phytophthora pseudosyringae</name>
    <dbReference type="NCBI Taxonomy" id="221518"/>
    <lineage>
        <taxon>Eukaryota</taxon>
        <taxon>Sar</taxon>
        <taxon>Stramenopiles</taxon>
        <taxon>Oomycota</taxon>
        <taxon>Peronosporomycetes</taxon>
        <taxon>Peronosporales</taxon>
        <taxon>Peronosporaceae</taxon>
        <taxon>Phytophthora</taxon>
    </lineage>
</organism>
<feature type="domain" description="EF-hand" evidence="2">
    <location>
        <begin position="482"/>
        <end position="517"/>
    </location>
</feature>
<evidence type="ECO:0000313" key="4">
    <source>
        <dbReference type="Proteomes" id="UP000694044"/>
    </source>
</evidence>
<dbReference type="PROSITE" id="PS00018">
    <property type="entry name" value="EF_HAND_1"/>
    <property type="match status" value="1"/>
</dbReference>
<dbReference type="CDD" id="cd00051">
    <property type="entry name" value="EFh"/>
    <property type="match status" value="1"/>
</dbReference>
<dbReference type="SMART" id="SM00054">
    <property type="entry name" value="EFh"/>
    <property type="match status" value="2"/>
</dbReference>
<feature type="region of interest" description="Disordered" evidence="1">
    <location>
        <begin position="518"/>
        <end position="537"/>
    </location>
</feature>
<proteinExistence type="predicted"/>
<protein>
    <recommendedName>
        <fullName evidence="2">EF-hand domain-containing protein</fullName>
    </recommendedName>
</protein>
<feature type="domain" description="EF-hand" evidence="2">
    <location>
        <begin position="539"/>
        <end position="574"/>
    </location>
</feature>
<dbReference type="Pfam" id="PF13499">
    <property type="entry name" value="EF-hand_7"/>
    <property type="match status" value="1"/>
</dbReference>
<feature type="region of interest" description="Disordered" evidence="1">
    <location>
        <begin position="21"/>
        <end position="58"/>
    </location>
</feature>
<dbReference type="PROSITE" id="PS50222">
    <property type="entry name" value="EF_HAND_2"/>
    <property type="match status" value="2"/>
</dbReference>
<evidence type="ECO:0000313" key="3">
    <source>
        <dbReference type="EMBL" id="KAG7376566.1"/>
    </source>
</evidence>
<dbReference type="InterPro" id="IPR002048">
    <property type="entry name" value="EF_hand_dom"/>
</dbReference>
<name>A0A8T1V6J5_9STRA</name>
<dbReference type="InterPro" id="IPR018247">
    <property type="entry name" value="EF_Hand_1_Ca_BS"/>
</dbReference>
<gene>
    <name evidence="3" type="ORF">PHYPSEUDO_013140</name>
</gene>